<evidence type="ECO:0000313" key="3">
    <source>
        <dbReference type="Proteomes" id="UP000324222"/>
    </source>
</evidence>
<protein>
    <recommendedName>
        <fullName evidence="4">Secreted protein</fullName>
    </recommendedName>
</protein>
<dbReference type="EMBL" id="VSRR010032703">
    <property type="protein sequence ID" value="MPC71335.1"/>
    <property type="molecule type" value="Genomic_DNA"/>
</dbReference>
<proteinExistence type="predicted"/>
<feature type="chain" id="PRO_5022868039" description="Secreted protein" evidence="1">
    <location>
        <begin position="23"/>
        <end position="112"/>
    </location>
</feature>
<dbReference type="AlphaFoldDB" id="A0A5B7HNV4"/>
<dbReference type="Proteomes" id="UP000324222">
    <property type="component" value="Unassembled WGS sequence"/>
</dbReference>
<accession>A0A5B7HNV4</accession>
<sequence length="112" mass="12577">MCTVRALPHVLLAIQCHGLALGSRNTCMVTLWRSHYERHLLPSLHSLWYSLKSEGYTNKETLRIGVAVNGHNMSELNRVVRVSRQARTRELGGGREGAVVAVFEVVQRIQQG</sequence>
<evidence type="ECO:0000313" key="2">
    <source>
        <dbReference type="EMBL" id="MPC71335.1"/>
    </source>
</evidence>
<gene>
    <name evidence="2" type="ORF">E2C01_065611</name>
</gene>
<keyword evidence="1" id="KW-0732">Signal</keyword>
<name>A0A5B7HNV4_PORTR</name>
<reference evidence="2 3" key="1">
    <citation type="submission" date="2019-05" db="EMBL/GenBank/DDBJ databases">
        <title>Another draft genome of Portunus trituberculatus and its Hox gene families provides insights of decapod evolution.</title>
        <authorList>
            <person name="Jeong J.-H."/>
            <person name="Song I."/>
            <person name="Kim S."/>
            <person name="Choi T."/>
            <person name="Kim D."/>
            <person name="Ryu S."/>
            <person name="Kim W."/>
        </authorList>
    </citation>
    <scope>NUCLEOTIDE SEQUENCE [LARGE SCALE GENOMIC DNA]</scope>
    <source>
        <tissue evidence="2">Muscle</tissue>
    </source>
</reference>
<keyword evidence="3" id="KW-1185">Reference proteome</keyword>
<feature type="signal peptide" evidence="1">
    <location>
        <begin position="1"/>
        <end position="22"/>
    </location>
</feature>
<evidence type="ECO:0000256" key="1">
    <source>
        <dbReference type="SAM" id="SignalP"/>
    </source>
</evidence>
<evidence type="ECO:0008006" key="4">
    <source>
        <dbReference type="Google" id="ProtNLM"/>
    </source>
</evidence>
<organism evidence="2 3">
    <name type="scientific">Portunus trituberculatus</name>
    <name type="common">Swimming crab</name>
    <name type="synonym">Neptunus trituberculatus</name>
    <dbReference type="NCBI Taxonomy" id="210409"/>
    <lineage>
        <taxon>Eukaryota</taxon>
        <taxon>Metazoa</taxon>
        <taxon>Ecdysozoa</taxon>
        <taxon>Arthropoda</taxon>
        <taxon>Crustacea</taxon>
        <taxon>Multicrustacea</taxon>
        <taxon>Malacostraca</taxon>
        <taxon>Eumalacostraca</taxon>
        <taxon>Eucarida</taxon>
        <taxon>Decapoda</taxon>
        <taxon>Pleocyemata</taxon>
        <taxon>Brachyura</taxon>
        <taxon>Eubrachyura</taxon>
        <taxon>Portunoidea</taxon>
        <taxon>Portunidae</taxon>
        <taxon>Portuninae</taxon>
        <taxon>Portunus</taxon>
    </lineage>
</organism>
<comment type="caution">
    <text evidence="2">The sequence shown here is derived from an EMBL/GenBank/DDBJ whole genome shotgun (WGS) entry which is preliminary data.</text>
</comment>